<evidence type="ECO:0000256" key="3">
    <source>
        <dbReference type="ARBA" id="ARBA00023163"/>
    </source>
</evidence>
<dbReference type="InterPro" id="IPR032783">
    <property type="entry name" value="AraC_lig"/>
</dbReference>
<accession>A0A2S6GTY4</accession>
<dbReference type="InterPro" id="IPR018060">
    <property type="entry name" value="HTH_AraC"/>
</dbReference>
<comment type="caution">
    <text evidence="5">The sequence shown here is derived from an EMBL/GenBank/DDBJ whole genome shotgun (WGS) entry which is preliminary data.</text>
</comment>
<name>A0A2S6GTY4_9GAMM</name>
<organism evidence="5 6">
    <name type="scientific">Methylobacter tundripaludum</name>
    <dbReference type="NCBI Taxonomy" id="173365"/>
    <lineage>
        <taxon>Bacteria</taxon>
        <taxon>Pseudomonadati</taxon>
        <taxon>Pseudomonadota</taxon>
        <taxon>Gammaproteobacteria</taxon>
        <taxon>Methylococcales</taxon>
        <taxon>Methylococcaceae</taxon>
        <taxon>Methylobacter</taxon>
    </lineage>
</organism>
<dbReference type="Pfam" id="PF12833">
    <property type="entry name" value="HTH_18"/>
    <property type="match status" value="1"/>
</dbReference>
<dbReference type="InterPro" id="IPR009057">
    <property type="entry name" value="Homeodomain-like_sf"/>
</dbReference>
<dbReference type="PANTHER" id="PTHR46796">
    <property type="entry name" value="HTH-TYPE TRANSCRIPTIONAL ACTIVATOR RHAS-RELATED"/>
    <property type="match status" value="1"/>
</dbReference>
<dbReference type="RefSeq" id="WP_104424505.1">
    <property type="nucleotide sequence ID" value="NZ_PTIY01000011.1"/>
</dbReference>
<keyword evidence="3" id="KW-0804">Transcription</keyword>
<dbReference type="EMBL" id="PTIY01000011">
    <property type="protein sequence ID" value="PPK68670.1"/>
    <property type="molecule type" value="Genomic_DNA"/>
</dbReference>
<dbReference type="AlphaFoldDB" id="A0A2S6GTY4"/>
<dbReference type="Pfam" id="PF12852">
    <property type="entry name" value="Cupin_6"/>
    <property type="match status" value="1"/>
</dbReference>
<gene>
    <name evidence="5" type="ORF">B0F88_11178</name>
</gene>
<dbReference type="GO" id="GO:0003700">
    <property type="term" value="F:DNA-binding transcription factor activity"/>
    <property type="evidence" value="ECO:0007669"/>
    <property type="project" value="InterPro"/>
</dbReference>
<keyword evidence="2 5" id="KW-0238">DNA-binding</keyword>
<dbReference type="Proteomes" id="UP000238071">
    <property type="component" value="Unassembled WGS sequence"/>
</dbReference>
<dbReference type="SUPFAM" id="SSF46689">
    <property type="entry name" value="Homeodomain-like"/>
    <property type="match status" value="2"/>
</dbReference>
<evidence type="ECO:0000259" key="4">
    <source>
        <dbReference type="PROSITE" id="PS01124"/>
    </source>
</evidence>
<dbReference type="PANTHER" id="PTHR46796:SF7">
    <property type="entry name" value="ARAC FAMILY TRANSCRIPTIONAL REGULATOR"/>
    <property type="match status" value="1"/>
</dbReference>
<dbReference type="Gene3D" id="1.10.10.60">
    <property type="entry name" value="Homeodomain-like"/>
    <property type="match status" value="1"/>
</dbReference>
<evidence type="ECO:0000256" key="1">
    <source>
        <dbReference type="ARBA" id="ARBA00023015"/>
    </source>
</evidence>
<dbReference type="PROSITE" id="PS00041">
    <property type="entry name" value="HTH_ARAC_FAMILY_1"/>
    <property type="match status" value="1"/>
</dbReference>
<evidence type="ECO:0000256" key="2">
    <source>
        <dbReference type="ARBA" id="ARBA00023125"/>
    </source>
</evidence>
<dbReference type="SMART" id="SM00342">
    <property type="entry name" value="HTH_ARAC"/>
    <property type="match status" value="1"/>
</dbReference>
<protein>
    <submittedName>
        <fullName evidence="5">AraC-like DNA-binding protein</fullName>
    </submittedName>
</protein>
<dbReference type="PROSITE" id="PS01124">
    <property type="entry name" value="HTH_ARAC_FAMILY_2"/>
    <property type="match status" value="1"/>
</dbReference>
<evidence type="ECO:0000313" key="5">
    <source>
        <dbReference type="EMBL" id="PPK68670.1"/>
    </source>
</evidence>
<dbReference type="InterPro" id="IPR018062">
    <property type="entry name" value="HTH_AraC-typ_CS"/>
</dbReference>
<dbReference type="OrthoDB" id="9783876at2"/>
<keyword evidence="6" id="KW-1185">Reference proteome</keyword>
<keyword evidence="1" id="KW-0805">Transcription regulation</keyword>
<feature type="domain" description="HTH araC/xylS-type" evidence="4">
    <location>
        <begin position="193"/>
        <end position="291"/>
    </location>
</feature>
<dbReference type="GO" id="GO:0043565">
    <property type="term" value="F:sequence-specific DNA binding"/>
    <property type="evidence" value="ECO:0007669"/>
    <property type="project" value="InterPro"/>
</dbReference>
<reference evidence="5 6" key="1">
    <citation type="submission" date="2018-02" db="EMBL/GenBank/DDBJ databases">
        <title>Subsurface microbial communities from deep shales in Ohio and West Virginia, USA.</title>
        <authorList>
            <person name="Wrighton K."/>
        </authorList>
    </citation>
    <scope>NUCLEOTIDE SEQUENCE [LARGE SCALE GENOMIC DNA]</scope>
    <source>
        <strain evidence="5 6">OWC-G53F</strain>
    </source>
</reference>
<sequence>MDALTALVNALNLRAKLVYSGGVCGRWLMDHNSDTSVWFHLVSKGQGWVHSPSRETPLALENGDLILFLPHAPKHFLSYSAEHLPCDAADTRLTGWEGGESGFVCGEIELATPRSLLWQALPAEIVIKKNQAGDILAKLIELVIGEASGRRFGSDSVVERLCDSLFVLVIRYCIEEGLVGQGVFAAMQDRRLATVLGLIHQQPWQPWTIAELCSHAGISKTLLSEKFALYLGASPIEYLTLWRMQIAAHWLKETGMTVERVAERCGYESVPAFSKAFKRCLGASPGAFHRAETIR</sequence>
<evidence type="ECO:0000313" key="6">
    <source>
        <dbReference type="Proteomes" id="UP000238071"/>
    </source>
</evidence>
<dbReference type="InterPro" id="IPR050204">
    <property type="entry name" value="AraC_XylS_family_regulators"/>
</dbReference>
<proteinExistence type="predicted"/>